<gene>
    <name evidence="1" type="ORF">LSALG_LOCUS23471</name>
</gene>
<dbReference type="Proteomes" id="UP001177003">
    <property type="component" value="Chromosome 5"/>
</dbReference>
<proteinExistence type="predicted"/>
<sequence length="243" mass="27901">MEKKKRYNLVNGVILDKKWKQELKHYMEEIQCSMVVMKGSEPKGRRLNLGQSDNHQIPFFSKVSSPGLIKSQNKIPNNLNNPHTPMHSCGDGIIPLSLVLDSYSKHCDQGTYNFGIRVVSLDSSFVAKGELWAVYTRMLKDGLNTKDKFYKETQEIQLSKFNETCNWSLMAKMMGKKTIEAARLLFHKPRILDRLITEGVLVILLQSIFHTSRTLPGCIGINIKPRDNHKVFIDQEGMYLKAW</sequence>
<dbReference type="EMBL" id="OX465081">
    <property type="protein sequence ID" value="CAI9283903.1"/>
    <property type="molecule type" value="Genomic_DNA"/>
</dbReference>
<dbReference type="Gene3D" id="1.10.150.240">
    <property type="entry name" value="Putative phosphatase, domain 2"/>
    <property type="match status" value="1"/>
</dbReference>
<accession>A0AA36E6C6</accession>
<name>A0AA36E6C6_LACSI</name>
<protein>
    <submittedName>
        <fullName evidence="1">Uncharacterized protein</fullName>
    </submittedName>
</protein>
<reference evidence="1" key="1">
    <citation type="submission" date="2023-04" db="EMBL/GenBank/DDBJ databases">
        <authorList>
            <person name="Vijverberg K."/>
            <person name="Xiong W."/>
            <person name="Schranz E."/>
        </authorList>
    </citation>
    <scope>NUCLEOTIDE SEQUENCE</scope>
</reference>
<keyword evidence="2" id="KW-1185">Reference proteome</keyword>
<organism evidence="1 2">
    <name type="scientific">Lactuca saligna</name>
    <name type="common">Willowleaf lettuce</name>
    <dbReference type="NCBI Taxonomy" id="75948"/>
    <lineage>
        <taxon>Eukaryota</taxon>
        <taxon>Viridiplantae</taxon>
        <taxon>Streptophyta</taxon>
        <taxon>Embryophyta</taxon>
        <taxon>Tracheophyta</taxon>
        <taxon>Spermatophyta</taxon>
        <taxon>Magnoliopsida</taxon>
        <taxon>eudicotyledons</taxon>
        <taxon>Gunneridae</taxon>
        <taxon>Pentapetalae</taxon>
        <taxon>asterids</taxon>
        <taxon>campanulids</taxon>
        <taxon>Asterales</taxon>
        <taxon>Asteraceae</taxon>
        <taxon>Cichorioideae</taxon>
        <taxon>Cichorieae</taxon>
        <taxon>Lactucinae</taxon>
        <taxon>Lactuca</taxon>
    </lineage>
</organism>
<evidence type="ECO:0000313" key="2">
    <source>
        <dbReference type="Proteomes" id="UP001177003"/>
    </source>
</evidence>
<evidence type="ECO:0000313" key="1">
    <source>
        <dbReference type="EMBL" id="CAI9283903.1"/>
    </source>
</evidence>
<dbReference type="AlphaFoldDB" id="A0AA36E6C6"/>
<dbReference type="InterPro" id="IPR023198">
    <property type="entry name" value="PGP-like_dom2"/>
</dbReference>